<feature type="binding site" evidence="4">
    <location>
        <position position="67"/>
    </location>
    <ligand>
        <name>substrate</name>
    </ligand>
</feature>
<dbReference type="Pfam" id="PF00132">
    <property type="entry name" value="Hexapep"/>
    <property type="match status" value="2"/>
</dbReference>
<dbReference type="EMBL" id="JXRP01000009">
    <property type="protein sequence ID" value="KIL49353.1"/>
    <property type="molecule type" value="Genomic_DNA"/>
</dbReference>
<dbReference type="InterPro" id="IPR050179">
    <property type="entry name" value="Trans_hexapeptide_repeat"/>
</dbReference>
<comment type="caution">
    <text evidence="6">The sequence shown here is derived from an EMBL/GenBank/DDBJ whole genome shotgun (WGS) entry which is preliminary data.</text>
</comment>
<dbReference type="InterPro" id="IPR001451">
    <property type="entry name" value="Hexapep"/>
</dbReference>
<evidence type="ECO:0000256" key="4">
    <source>
        <dbReference type="PIRSR" id="PIRSR620019-2"/>
    </source>
</evidence>
<accession>A0A0C2VZG8</accession>
<dbReference type="PATRIC" id="fig|889306.3.peg.824"/>
<dbReference type="GO" id="GO:0016740">
    <property type="term" value="F:transferase activity"/>
    <property type="evidence" value="ECO:0007669"/>
    <property type="project" value="UniProtKB-KW"/>
</dbReference>
<dbReference type="NCBIfam" id="TIGR03570">
    <property type="entry name" value="NeuD_NnaD"/>
    <property type="match status" value="1"/>
</dbReference>
<evidence type="ECO:0000313" key="7">
    <source>
        <dbReference type="Proteomes" id="UP000031938"/>
    </source>
</evidence>
<dbReference type="InterPro" id="IPR011004">
    <property type="entry name" value="Trimer_LpxA-like_sf"/>
</dbReference>
<feature type="active site" description="Proton acceptor" evidence="3">
    <location>
        <position position="134"/>
    </location>
</feature>
<evidence type="ECO:0000256" key="3">
    <source>
        <dbReference type="PIRSR" id="PIRSR620019-1"/>
    </source>
</evidence>
<dbReference type="InterPro" id="IPR018357">
    <property type="entry name" value="Hexapep_transf_CS"/>
</dbReference>
<feature type="binding site" evidence="4">
    <location>
        <position position="143"/>
    </location>
    <ligand>
        <name>acetyl-CoA</name>
        <dbReference type="ChEBI" id="CHEBI:57288"/>
    </ligand>
</feature>
<name>A0A0C2VZG8_9BACL</name>
<proteinExistence type="predicted"/>
<dbReference type="PANTHER" id="PTHR43300">
    <property type="entry name" value="ACETYLTRANSFERASE"/>
    <property type="match status" value="1"/>
</dbReference>
<dbReference type="OrthoDB" id="9794407at2"/>
<dbReference type="RefSeq" id="WP_041086476.1">
    <property type="nucleotide sequence ID" value="NZ_JXRP01000009.1"/>
</dbReference>
<dbReference type="InterPro" id="IPR041561">
    <property type="entry name" value="PglD_N"/>
</dbReference>
<sequence length="215" mass="23091">MEIIIVGNGGHSKVIQDMIDSLKNDSVVAILDDKYQVEFEQNGIKYGPLSLIRKYLYLHTKVVIAIGNNKIRKKIVHSLALKSDQYATLIHPSAVVSSNAKIGNGTVIMPNAVINTEAQIGEHCIINSSAIVEHENQIGHYTHLSPNVTLTGNVTVSEGVHIGAAATVIPNITIGRWSVIGAGSTVIQSIPANCTAVGSPTRIIEKIVIQDKFII</sequence>
<dbReference type="CDD" id="cd03360">
    <property type="entry name" value="LbH_AT_putative"/>
    <property type="match status" value="1"/>
</dbReference>
<feature type="domain" description="PglD N-terminal" evidence="5">
    <location>
        <begin position="2"/>
        <end position="79"/>
    </location>
</feature>
<dbReference type="SUPFAM" id="SSF51161">
    <property type="entry name" value="Trimeric LpxA-like enzymes"/>
    <property type="match status" value="1"/>
</dbReference>
<dbReference type="AlphaFoldDB" id="A0A0C2VZG8"/>
<dbReference type="Gene3D" id="3.40.50.20">
    <property type="match status" value="1"/>
</dbReference>
<dbReference type="Gene3D" id="2.160.10.10">
    <property type="entry name" value="Hexapeptide repeat proteins"/>
    <property type="match status" value="1"/>
</dbReference>
<evidence type="ECO:0000256" key="1">
    <source>
        <dbReference type="ARBA" id="ARBA00022679"/>
    </source>
</evidence>
<organism evidence="6 7">
    <name type="scientific">Jeotgalibacillus soli</name>
    <dbReference type="NCBI Taxonomy" id="889306"/>
    <lineage>
        <taxon>Bacteria</taxon>
        <taxon>Bacillati</taxon>
        <taxon>Bacillota</taxon>
        <taxon>Bacilli</taxon>
        <taxon>Bacillales</taxon>
        <taxon>Caryophanaceae</taxon>
        <taxon>Jeotgalibacillus</taxon>
    </lineage>
</organism>
<dbReference type="Pfam" id="PF17836">
    <property type="entry name" value="PglD_N"/>
    <property type="match status" value="1"/>
</dbReference>
<gene>
    <name evidence="6" type="ORF">KP78_08210</name>
</gene>
<dbReference type="PROSITE" id="PS00101">
    <property type="entry name" value="HEXAPEP_TRANSFERASES"/>
    <property type="match status" value="1"/>
</dbReference>
<keyword evidence="2" id="KW-0677">Repeat</keyword>
<keyword evidence="1 6" id="KW-0808">Transferase</keyword>
<evidence type="ECO:0000259" key="5">
    <source>
        <dbReference type="Pfam" id="PF17836"/>
    </source>
</evidence>
<dbReference type="Proteomes" id="UP000031938">
    <property type="component" value="Unassembled WGS sequence"/>
</dbReference>
<keyword evidence="7" id="KW-1185">Reference proteome</keyword>
<evidence type="ECO:0000313" key="6">
    <source>
        <dbReference type="EMBL" id="KIL49353.1"/>
    </source>
</evidence>
<reference evidence="6 7" key="1">
    <citation type="submission" date="2015-01" db="EMBL/GenBank/DDBJ databases">
        <title>Genome sequencing of Jeotgalibacillus soli.</title>
        <authorList>
            <person name="Goh K.M."/>
            <person name="Chan K.-G."/>
            <person name="Yaakop A.S."/>
            <person name="Ee R."/>
            <person name="Gan H.M."/>
            <person name="Chan C.S."/>
        </authorList>
    </citation>
    <scope>NUCLEOTIDE SEQUENCE [LARGE SCALE GENOMIC DNA]</scope>
    <source>
        <strain evidence="6 7">P9</strain>
    </source>
</reference>
<feature type="site" description="Increases basicity of active site His" evidence="3">
    <location>
        <position position="135"/>
    </location>
</feature>
<dbReference type="PANTHER" id="PTHR43300:SF7">
    <property type="entry name" value="UDP-N-ACETYLBACILLOSAMINE N-ACETYLTRANSFERASE"/>
    <property type="match status" value="1"/>
</dbReference>
<protein>
    <submittedName>
        <fullName evidence="6">Acetyltransferase</fullName>
    </submittedName>
</protein>
<dbReference type="STRING" id="889306.KP78_08210"/>
<evidence type="ECO:0000256" key="2">
    <source>
        <dbReference type="ARBA" id="ARBA00022737"/>
    </source>
</evidence>
<dbReference type="InterPro" id="IPR020019">
    <property type="entry name" value="AcTrfase_PglD-like"/>
</dbReference>